<feature type="compositionally biased region" description="Low complexity" evidence="1">
    <location>
        <begin position="45"/>
        <end position="58"/>
    </location>
</feature>
<dbReference type="AlphaFoldDB" id="A0AAN6RN25"/>
<protein>
    <submittedName>
        <fullName evidence="2">Uncharacterized protein</fullName>
    </submittedName>
</protein>
<evidence type="ECO:0000313" key="2">
    <source>
        <dbReference type="EMBL" id="KAK3217461.1"/>
    </source>
</evidence>
<organism evidence="2 3">
    <name type="scientific">Pseudopithomyces chartarum</name>
    <dbReference type="NCBI Taxonomy" id="1892770"/>
    <lineage>
        <taxon>Eukaryota</taxon>
        <taxon>Fungi</taxon>
        <taxon>Dikarya</taxon>
        <taxon>Ascomycota</taxon>
        <taxon>Pezizomycotina</taxon>
        <taxon>Dothideomycetes</taxon>
        <taxon>Pleosporomycetidae</taxon>
        <taxon>Pleosporales</taxon>
        <taxon>Massarineae</taxon>
        <taxon>Didymosphaeriaceae</taxon>
        <taxon>Pseudopithomyces</taxon>
    </lineage>
</organism>
<gene>
    <name evidence="2" type="ORF">GRF29_1g3128956</name>
</gene>
<dbReference type="EMBL" id="WVTA01000001">
    <property type="protein sequence ID" value="KAK3217461.1"/>
    <property type="molecule type" value="Genomic_DNA"/>
</dbReference>
<reference evidence="2 3" key="1">
    <citation type="submission" date="2021-02" db="EMBL/GenBank/DDBJ databases">
        <title>Genome assembly of Pseudopithomyces chartarum.</title>
        <authorList>
            <person name="Jauregui R."/>
            <person name="Singh J."/>
            <person name="Voisey C."/>
        </authorList>
    </citation>
    <scope>NUCLEOTIDE SEQUENCE [LARGE SCALE GENOMIC DNA]</scope>
    <source>
        <strain evidence="2 3">AGR01</strain>
    </source>
</reference>
<feature type="region of interest" description="Disordered" evidence="1">
    <location>
        <begin position="1"/>
        <end position="30"/>
    </location>
</feature>
<evidence type="ECO:0000313" key="3">
    <source>
        <dbReference type="Proteomes" id="UP001280581"/>
    </source>
</evidence>
<accession>A0AAN6RN25</accession>
<dbReference type="Proteomes" id="UP001280581">
    <property type="component" value="Unassembled WGS sequence"/>
</dbReference>
<proteinExistence type="predicted"/>
<evidence type="ECO:0000256" key="1">
    <source>
        <dbReference type="SAM" id="MobiDB-lite"/>
    </source>
</evidence>
<name>A0AAN6RN25_9PLEO</name>
<sequence>MDAEAQRNGSTKSKSRKDNNEGDGPDSYPHISEIVKAVGEMSQTITTPGTTITNPNPNAHTLPPSTFPAPPGNSDGNGATLIVAFPVGHTAVVPPVADVVVTTDEVSTAVDVSTTSLVAYPVGVTVGVPVCPATTALKLSSKLTLNALASAPSVALAVTLVTAVVRLDEEEVLD</sequence>
<keyword evidence="3" id="KW-1185">Reference proteome</keyword>
<comment type="caution">
    <text evidence="2">The sequence shown here is derived from an EMBL/GenBank/DDBJ whole genome shotgun (WGS) entry which is preliminary data.</text>
</comment>
<feature type="region of interest" description="Disordered" evidence="1">
    <location>
        <begin position="45"/>
        <end position="75"/>
    </location>
</feature>